<feature type="compositionally biased region" description="Basic and acidic residues" evidence="1">
    <location>
        <begin position="1"/>
        <end position="19"/>
    </location>
</feature>
<feature type="compositionally biased region" description="Polar residues" evidence="1">
    <location>
        <begin position="45"/>
        <end position="56"/>
    </location>
</feature>
<proteinExistence type="predicted"/>
<gene>
    <name evidence="2" type="ORF">CgunFtcFv8_005801</name>
</gene>
<organism evidence="2 3">
    <name type="scientific">Champsocephalus gunnari</name>
    <name type="common">Mackerel icefish</name>
    <dbReference type="NCBI Taxonomy" id="52237"/>
    <lineage>
        <taxon>Eukaryota</taxon>
        <taxon>Metazoa</taxon>
        <taxon>Chordata</taxon>
        <taxon>Craniata</taxon>
        <taxon>Vertebrata</taxon>
        <taxon>Euteleostomi</taxon>
        <taxon>Actinopterygii</taxon>
        <taxon>Neopterygii</taxon>
        <taxon>Teleostei</taxon>
        <taxon>Neoteleostei</taxon>
        <taxon>Acanthomorphata</taxon>
        <taxon>Eupercaria</taxon>
        <taxon>Perciformes</taxon>
        <taxon>Notothenioidei</taxon>
        <taxon>Channichthyidae</taxon>
        <taxon>Champsocephalus</taxon>
    </lineage>
</organism>
<dbReference type="AlphaFoldDB" id="A0AAN8CWA2"/>
<accession>A0AAN8CWA2</accession>
<dbReference type="EMBL" id="JAURVH010001528">
    <property type="protein sequence ID" value="KAK5911645.1"/>
    <property type="molecule type" value="Genomic_DNA"/>
</dbReference>
<reference evidence="2 3" key="1">
    <citation type="journal article" date="2023" name="Mol. Biol. Evol.">
        <title>Genomics of Secondarily Temperate Adaptation in the Only Non-Antarctic Icefish.</title>
        <authorList>
            <person name="Rivera-Colon A.G."/>
            <person name="Rayamajhi N."/>
            <person name="Minhas B.F."/>
            <person name="Madrigal G."/>
            <person name="Bilyk K.T."/>
            <person name="Yoon V."/>
            <person name="Hune M."/>
            <person name="Gregory S."/>
            <person name="Cheng C.H.C."/>
            <person name="Catchen J.M."/>
        </authorList>
    </citation>
    <scope>NUCLEOTIDE SEQUENCE [LARGE SCALE GENOMIC DNA]</scope>
    <source>
        <tissue evidence="2">White muscle</tissue>
    </source>
</reference>
<evidence type="ECO:0000313" key="3">
    <source>
        <dbReference type="Proteomes" id="UP001331515"/>
    </source>
</evidence>
<evidence type="ECO:0000313" key="2">
    <source>
        <dbReference type="EMBL" id="KAK5911645.1"/>
    </source>
</evidence>
<keyword evidence="3" id="KW-1185">Reference proteome</keyword>
<comment type="caution">
    <text evidence="2">The sequence shown here is derived from an EMBL/GenBank/DDBJ whole genome shotgun (WGS) entry which is preliminary data.</text>
</comment>
<protein>
    <submittedName>
        <fullName evidence="2">Uncharacterized protein</fullName>
    </submittedName>
</protein>
<evidence type="ECO:0000256" key="1">
    <source>
        <dbReference type="SAM" id="MobiDB-lite"/>
    </source>
</evidence>
<dbReference type="Proteomes" id="UP001331515">
    <property type="component" value="Unassembled WGS sequence"/>
</dbReference>
<feature type="region of interest" description="Disordered" evidence="1">
    <location>
        <begin position="1"/>
        <end position="67"/>
    </location>
</feature>
<sequence length="91" mass="10404">MLSADGHRKERVMEAERRGNSKSSSYLSRSLPSSTLPRRLYPQRLHTQSVSHTHSLCQGDERGDADEFDPHQQIEALLCFRGNPLLTSRLR</sequence>
<feature type="compositionally biased region" description="Low complexity" evidence="1">
    <location>
        <begin position="23"/>
        <end position="42"/>
    </location>
</feature>
<name>A0AAN8CWA2_CHAGU</name>